<dbReference type="AlphaFoldDB" id="A0A5C6ANQ2"/>
<keyword evidence="3" id="KW-1185">Reference proteome</keyword>
<protein>
    <submittedName>
        <fullName evidence="2">Uncharacterized protein</fullName>
    </submittedName>
</protein>
<proteinExistence type="predicted"/>
<name>A0A5C6ANQ2_9BACT</name>
<organism evidence="2 3">
    <name type="scientific">Botrimarina colliarenosi</name>
    <dbReference type="NCBI Taxonomy" id="2528001"/>
    <lineage>
        <taxon>Bacteria</taxon>
        <taxon>Pseudomonadati</taxon>
        <taxon>Planctomycetota</taxon>
        <taxon>Planctomycetia</taxon>
        <taxon>Pirellulales</taxon>
        <taxon>Lacipirellulaceae</taxon>
        <taxon>Botrimarina</taxon>
    </lineage>
</organism>
<comment type="caution">
    <text evidence="2">The sequence shown here is derived from an EMBL/GenBank/DDBJ whole genome shotgun (WGS) entry which is preliminary data.</text>
</comment>
<evidence type="ECO:0000313" key="2">
    <source>
        <dbReference type="EMBL" id="TWU00642.1"/>
    </source>
</evidence>
<dbReference type="Proteomes" id="UP000317421">
    <property type="component" value="Unassembled WGS sequence"/>
</dbReference>
<reference evidence="2 3" key="1">
    <citation type="submission" date="2019-02" db="EMBL/GenBank/DDBJ databases">
        <title>Deep-cultivation of Planctomycetes and their phenomic and genomic characterization uncovers novel biology.</title>
        <authorList>
            <person name="Wiegand S."/>
            <person name="Jogler M."/>
            <person name="Boedeker C."/>
            <person name="Pinto D."/>
            <person name="Vollmers J."/>
            <person name="Rivas-Marin E."/>
            <person name="Kohn T."/>
            <person name="Peeters S.H."/>
            <person name="Heuer A."/>
            <person name="Rast P."/>
            <person name="Oberbeckmann S."/>
            <person name="Bunk B."/>
            <person name="Jeske O."/>
            <person name="Meyerdierks A."/>
            <person name="Storesund J.E."/>
            <person name="Kallscheuer N."/>
            <person name="Luecker S."/>
            <person name="Lage O.M."/>
            <person name="Pohl T."/>
            <person name="Merkel B.J."/>
            <person name="Hornburger P."/>
            <person name="Mueller R.-W."/>
            <person name="Bruemmer F."/>
            <person name="Labrenz M."/>
            <person name="Spormann A.M."/>
            <person name="Op Den Camp H."/>
            <person name="Overmann J."/>
            <person name="Amann R."/>
            <person name="Jetten M.S.M."/>
            <person name="Mascher T."/>
            <person name="Medema M.H."/>
            <person name="Devos D.P."/>
            <person name="Kaster A.-K."/>
            <person name="Ovreas L."/>
            <person name="Rohde M."/>
            <person name="Galperin M.Y."/>
            <person name="Jogler C."/>
        </authorList>
    </citation>
    <scope>NUCLEOTIDE SEQUENCE [LARGE SCALE GENOMIC DNA]</scope>
    <source>
        <strain evidence="2 3">Pla108</strain>
    </source>
</reference>
<gene>
    <name evidence="2" type="ORF">Pla108_15940</name>
</gene>
<accession>A0A5C6ANQ2</accession>
<dbReference type="RefSeq" id="WP_197526342.1">
    <property type="nucleotide sequence ID" value="NZ_SJPR01000001.1"/>
</dbReference>
<dbReference type="EMBL" id="SJPR01000001">
    <property type="protein sequence ID" value="TWU00642.1"/>
    <property type="molecule type" value="Genomic_DNA"/>
</dbReference>
<evidence type="ECO:0000313" key="3">
    <source>
        <dbReference type="Proteomes" id="UP000317421"/>
    </source>
</evidence>
<sequence length="58" mass="6518">MKTITSRPSEQAETKARAAKVRNGWTARERESRAELAERRFLELVMLCSGGPNAWKAA</sequence>
<feature type="region of interest" description="Disordered" evidence="1">
    <location>
        <begin position="1"/>
        <end position="24"/>
    </location>
</feature>
<evidence type="ECO:0000256" key="1">
    <source>
        <dbReference type="SAM" id="MobiDB-lite"/>
    </source>
</evidence>